<keyword evidence="8 21" id="KW-0349">Heme</keyword>
<organism evidence="26 27">
    <name type="scientific">Rhodopseudomonas faecalis</name>
    <dbReference type="NCBI Taxonomy" id="99655"/>
    <lineage>
        <taxon>Bacteria</taxon>
        <taxon>Pseudomonadati</taxon>
        <taxon>Pseudomonadota</taxon>
        <taxon>Alphaproteobacteria</taxon>
        <taxon>Hyphomicrobiales</taxon>
        <taxon>Nitrobacteraceae</taxon>
        <taxon>Rhodopseudomonas</taxon>
    </lineage>
</organism>
<feature type="binding site" description="axial binding residue" evidence="22">
    <location>
        <position position="178"/>
    </location>
    <ligand>
        <name>heme c</name>
        <dbReference type="ChEBI" id="CHEBI:61717"/>
        <label>2</label>
    </ligand>
    <ligandPart>
        <name>Fe</name>
        <dbReference type="ChEBI" id="CHEBI:18248"/>
    </ligandPart>
</feature>
<keyword evidence="13 21" id="KW-0375">Hydrogen ion transport</keyword>
<dbReference type="InterPro" id="IPR032858">
    <property type="entry name" value="CcoP_N"/>
</dbReference>
<evidence type="ECO:0000256" key="24">
    <source>
        <dbReference type="SAM" id="Phobius"/>
    </source>
</evidence>
<dbReference type="GO" id="GO:0020037">
    <property type="term" value="F:heme binding"/>
    <property type="evidence" value="ECO:0007669"/>
    <property type="project" value="InterPro"/>
</dbReference>
<comment type="pathway">
    <text evidence="2 21">Energy metabolism; oxidative phosphorylation.</text>
</comment>
<dbReference type="Pfam" id="PF14715">
    <property type="entry name" value="FixP_N"/>
    <property type="match status" value="1"/>
</dbReference>
<comment type="caution">
    <text evidence="26">The sequence shown here is derived from an EMBL/GenBank/DDBJ whole genome shotgun (WGS) entry which is preliminary data.</text>
</comment>
<evidence type="ECO:0000256" key="2">
    <source>
        <dbReference type="ARBA" id="ARBA00004673"/>
    </source>
</evidence>
<evidence type="ECO:0000256" key="21">
    <source>
        <dbReference type="PIRNR" id="PIRNR000006"/>
    </source>
</evidence>
<evidence type="ECO:0000256" key="22">
    <source>
        <dbReference type="PIRSR" id="PIRSR000006-1"/>
    </source>
</evidence>
<feature type="transmembrane region" description="Helical" evidence="24">
    <location>
        <begin position="38"/>
        <end position="56"/>
    </location>
</feature>
<evidence type="ECO:0000256" key="3">
    <source>
        <dbReference type="ARBA" id="ARBA00006113"/>
    </source>
</evidence>
<evidence type="ECO:0000313" key="26">
    <source>
        <dbReference type="EMBL" id="PYF00077.1"/>
    </source>
</evidence>
<dbReference type="InterPro" id="IPR050597">
    <property type="entry name" value="Cytochrome_c_Oxidase_Subunit"/>
</dbReference>
<feature type="binding site" description="axial binding residue" evidence="22">
    <location>
        <position position="131"/>
    </location>
    <ligand>
        <name>heme c</name>
        <dbReference type="ChEBI" id="CHEBI:61717"/>
        <label>1</label>
    </ligand>
    <ligandPart>
        <name>Fe</name>
        <dbReference type="ChEBI" id="CHEBI:18248"/>
    </ligandPart>
</feature>
<feature type="binding site" description="covalent" evidence="23">
    <location>
        <position position="227"/>
    </location>
    <ligand>
        <name>heme c</name>
        <dbReference type="ChEBI" id="CHEBI:61717"/>
        <label>2</label>
    </ligand>
</feature>
<feature type="binding site" description="axial binding residue" evidence="22">
    <location>
        <position position="269"/>
    </location>
    <ligand>
        <name>heme c</name>
        <dbReference type="ChEBI" id="CHEBI:61717"/>
        <label>1</label>
    </ligand>
    <ligandPart>
        <name>Fe</name>
        <dbReference type="ChEBI" id="CHEBI:18248"/>
    </ligandPart>
</feature>
<evidence type="ECO:0000256" key="19">
    <source>
        <dbReference type="ARBA" id="ARBA00023136"/>
    </source>
</evidence>
<dbReference type="Gene3D" id="6.10.280.130">
    <property type="match status" value="1"/>
</dbReference>
<evidence type="ECO:0000259" key="25">
    <source>
        <dbReference type="PROSITE" id="PS51007"/>
    </source>
</evidence>
<feature type="binding site" description="covalent" evidence="23">
    <location>
        <position position="130"/>
    </location>
    <ligand>
        <name>heme c</name>
        <dbReference type="ChEBI" id="CHEBI:61717"/>
        <label>1</label>
    </ligand>
</feature>
<evidence type="ECO:0000256" key="8">
    <source>
        <dbReference type="ARBA" id="ARBA00022617"/>
    </source>
</evidence>
<comment type="subunit">
    <text evidence="4">Component of the cbb3-type cytochrome c oxidase at least composed of FixN, FixO, FixQ and FixP.</text>
</comment>
<keyword evidence="10 24" id="KW-0812">Transmembrane</keyword>
<feature type="binding site" description="covalent" evidence="23">
    <location>
        <position position="224"/>
    </location>
    <ligand>
        <name>heme c</name>
        <dbReference type="ChEBI" id="CHEBI:61717"/>
        <label>2</label>
    </ligand>
</feature>
<dbReference type="GO" id="GO:0016491">
    <property type="term" value="F:oxidoreductase activity"/>
    <property type="evidence" value="ECO:0007669"/>
    <property type="project" value="UniProtKB-KW"/>
</dbReference>
<keyword evidence="12" id="KW-0677">Repeat</keyword>
<evidence type="ECO:0000256" key="17">
    <source>
        <dbReference type="ARBA" id="ARBA00023004"/>
    </source>
</evidence>
<keyword evidence="6 21" id="KW-1003">Cell membrane</keyword>
<dbReference type="GO" id="GO:0009055">
    <property type="term" value="F:electron transfer activity"/>
    <property type="evidence" value="ECO:0007669"/>
    <property type="project" value="InterPro"/>
</dbReference>
<evidence type="ECO:0000256" key="7">
    <source>
        <dbReference type="ARBA" id="ARBA00022519"/>
    </source>
</evidence>
<dbReference type="GO" id="GO:0005886">
    <property type="term" value="C:plasma membrane"/>
    <property type="evidence" value="ECO:0007669"/>
    <property type="project" value="UniProtKB-SubCell"/>
</dbReference>
<evidence type="ECO:0000256" key="23">
    <source>
        <dbReference type="PIRSR" id="PIRSR000006-2"/>
    </source>
</evidence>
<dbReference type="NCBIfam" id="TIGR00782">
    <property type="entry name" value="ccoP"/>
    <property type="match status" value="1"/>
</dbReference>
<keyword evidence="16 21" id="KW-0560">Oxidoreductase</keyword>
<keyword evidence="15 24" id="KW-1133">Transmembrane helix</keyword>
<keyword evidence="17 21" id="KW-0408">Iron</keyword>
<keyword evidence="18 21" id="KW-0406">Ion transport</keyword>
<dbReference type="GO" id="GO:0005506">
    <property type="term" value="F:iron ion binding"/>
    <property type="evidence" value="ECO:0007669"/>
    <property type="project" value="InterPro"/>
</dbReference>
<evidence type="ECO:0000256" key="4">
    <source>
        <dbReference type="ARBA" id="ARBA00011203"/>
    </source>
</evidence>
<evidence type="ECO:0000256" key="1">
    <source>
        <dbReference type="ARBA" id="ARBA00004533"/>
    </source>
</evidence>
<feature type="binding site" description="covalent" evidence="23">
    <location>
        <position position="127"/>
    </location>
    <ligand>
        <name>heme c</name>
        <dbReference type="ChEBI" id="CHEBI:61717"/>
        <label>1</label>
    </ligand>
</feature>
<evidence type="ECO:0000256" key="10">
    <source>
        <dbReference type="ARBA" id="ARBA00022692"/>
    </source>
</evidence>
<dbReference type="UniPathway" id="UPA00705"/>
<sequence length="295" mass="31904">MNMADHAPHGELDKVTGRTTTGHEWDGIQELNTPLPRWWVWTFYATIVWSIAYWIVYPAWPLVKDHTTGWFNYSSRADVAVELAKLDAIRGGKMAALSTASLEDIQKDPALLAMARAKGKAVFGDNCAPCHGTGATGSKGFPNLNDDDWLWGGSLDQIMKTIQFGARSGHAEAHEGQMLAFGKEGVLKPDEIVTVANYVRSLSGLPTRPGFDKAAGEKLFTENCVACHGEDAKGNPELGAPNLTDKIWLYGSDEASIIETVTNGRAGVMPSWEGRLDTGTIKAMAVYVHSLGGGK</sequence>
<evidence type="ECO:0000256" key="18">
    <source>
        <dbReference type="ARBA" id="ARBA00023065"/>
    </source>
</evidence>
<evidence type="ECO:0000256" key="6">
    <source>
        <dbReference type="ARBA" id="ARBA00022475"/>
    </source>
</evidence>
<feature type="domain" description="Cytochrome c" evidence="25">
    <location>
        <begin position="114"/>
        <end position="203"/>
    </location>
</feature>
<keyword evidence="5 21" id="KW-0813">Transport</keyword>
<evidence type="ECO:0000256" key="12">
    <source>
        <dbReference type="ARBA" id="ARBA00022737"/>
    </source>
</evidence>
<feature type="domain" description="Cytochrome c" evidence="25">
    <location>
        <begin position="211"/>
        <end position="292"/>
    </location>
</feature>
<keyword evidence="19 21" id="KW-0472">Membrane</keyword>
<dbReference type="GO" id="GO:1902600">
    <property type="term" value="P:proton transmembrane transport"/>
    <property type="evidence" value="ECO:0007669"/>
    <property type="project" value="UniProtKB-KW"/>
</dbReference>
<feature type="binding site" description="axial binding residue" evidence="22">
    <location>
        <position position="228"/>
    </location>
    <ligand>
        <name>heme c</name>
        <dbReference type="ChEBI" id="CHEBI:61717"/>
        <label>2</label>
    </ligand>
    <ligandPart>
        <name>Fe</name>
        <dbReference type="ChEBI" id="CHEBI:18248"/>
    </ligandPart>
</feature>
<dbReference type="PANTHER" id="PTHR33751">
    <property type="entry name" value="CBB3-TYPE CYTOCHROME C OXIDASE SUBUNIT FIXP"/>
    <property type="match status" value="1"/>
</dbReference>
<evidence type="ECO:0000256" key="15">
    <source>
        <dbReference type="ARBA" id="ARBA00022989"/>
    </source>
</evidence>
<comment type="similarity">
    <text evidence="3 21">Belongs to the CcoP / FixP family.</text>
</comment>
<dbReference type="InterPro" id="IPR009056">
    <property type="entry name" value="Cyt_c-like_dom"/>
</dbReference>
<dbReference type="Pfam" id="PF13442">
    <property type="entry name" value="Cytochrome_CBB3"/>
    <property type="match status" value="1"/>
</dbReference>
<comment type="cofactor">
    <cofactor evidence="21 23">
        <name>heme c</name>
        <dbReference type="ChEBI" id="CHEBI:61717"/>
    </cofactor>
    <text evidence="21 23">Binds 2 heme C groups per subunit.</text>
</comment>
<proteinExistence type="inferred from homology"/>
<keyword evidence="7 21" id="KW-0997">Cell inner membrane</keyword>
<dbReference type="InterPro" id="IPR008168">
    <property type="entry name" value="Cyt_C_IC"/>
</dbReference>
<dbReference type="InterPro" id="IPR004678">
    <property type="entry name" value="Cyt_c_oxidase_cbb3_su3"/>
</dbReference>
<dbReference type="PANTHER" id="PTHR33751:SF1">
    <property type="entry name" value="CBB3-TYPE CYTOCHROME C OXIDASE SUBUNIT FIXP"/>
    <property type="match status" value="1"/>
</dbReference>
<gene>
    <name evidence="26" type="ORF">BJ122_12920</name>
</gene>
<dbReference type="AlphaFoldDB" id="A0A318T8Y0"/>
<protein>
    <recommendedName>
        <fullName evidence="21">Cbb3-type cytochrome c oxidase subunit</fullName>
    </recommendedName>
</protein>
<dbReference type="InterPro" id="IPR038414">
    <property type="entry name" value="CcoP_N_sf"/>
</dbReference>
<dbReference type="Proteomes" id="UP000248148">
    <property type="component" value="Unassembled WGS sequence"/>
</dbReference>
<dbReference type="EMBL" id="QJTI01000029">
    <property type="protein sequence ID" value="PYF00077.1"/>
    <property type="molecule type" value="Genomic_DNA"/>
</dbReference>
<dbReference type="PRINTS" id="PR00605">
    <property type="entry name" value="CYTCHROMECIC"/>
</dbReference>
<evidence type="ECO:0000256" key="11">
    <source>
        <dbReference type="ARBA" id="ARBA00022723"/>
    </source>
</evidence>
<accession>A0A318T8Y0</accession>
<evidence type="ECO:0000313" key="27">
    <source>
        <dbReference type="Proteomes" id="UP000248148"/>
    </source>
</evidence>
<dbReference type="SUPFAM" id="SSF46626">
    <property type="entry name" value="Cytochrome c"/>
    <property type="match status" value="2"/>
</dbReference>
<dbReference type="PROSITE" id="PS51007">
    <property type="entry name" value="CYTC"/>
    <property type="match status" value="2"/>
</dbReference>
<keyword evidence="11 21" id="KW-0479">Metal-binding</keyword>
<dbReference type="InterPro" id="IPR036909">
    <property type="entry name" value="Cyt_c-like_dom_sf"/>
</dbReference>
<comment type="subcellular location">
    <subcellularLocation>
        <location evidence="1 21">Cell inner membrane</location>
    </subcellularLocation>
</comment>
<comment type="function">
    <text evidence="20">C-type cytochrome. Part of the cbb3-type cytochrome c oxidase complex. FixP subunit is required for transferring electrons from donor cytochrome c via its heme groups to FixO subunit. From there, electrons are shuttled to the catalytic binuclear center of FixN subunit where oxygen reduction takes place. The complex also functions as a proton pump.</text>
</comment>
<keyword evidence="14 21" id="KW-0249">Electron transport</keyword>
<dbReference type="Gene3D" id="1.10.760.10">
    <property type="entry name" value="Cytochrome c-like domain"/>
    <property type="match status" value="2"/>
</dbReference>
<keyword evidence="27" id="KW-1185">Reference proteome</keyword>
<evidence type="ECO:0000256" key="20">
    <source>
        <dbReference type="ARBA" id="ARBA00025525"/>
    </source>
</evidence>
<evidence type="ECO:0000256" key="16">
    <source>
        <dbReference type="ARBA" id="ARBA00023002"/>
    </source>
</evidence>
<dbReference type="GO" id="GO:0006119">
    <property type="term" value="P:oxidative phosphorylation"/>
    <property type="evidence" value="ECO:0007669"/>
    <property type="project" value="UniProtKB-UniPathway"/>
</dbReference>
<evidence type="ECO:0000256" key="14">
    <source>
        <dbReference type="ARBA" id="ARBA00022982"/>
    </source>
</evidence>
<evidence type="ECO:0000256" key="5">
    <source>
        <dbReference type="ARBA" id="ARBA00022448"/>
    </source>
</evidence>
<reference evidence="26 27" key="1">
    <citation type="submission" date="2018-06" db="EMBL/GenBank/DDBJ databases">
        <title>Genomic Encyclopedia of Archaeal and Bacterial Type Strains, Phase II (KMG-II): from individual species to whole genera.</title>
        <authorList>
            <person name="Goeker M."/>
        </authorList>
    </citation>
    <scope>NUCLEOTIDE SEQUENCE [LARGE SCALE GENOMIC DNA]</scope>
    <source>
        <strain evidence="26 27">JCM 11668</strain>
    </source>
</reference>
<evidence type="ECO:0000256" key="9">
    <source>
        <dbReference type="ARBA" id="ARBA00022660"/>
    </source>
</evidence>
<name>A0A318T8Y0_9BRAD</name>
<dbReference type="Pfam" id="PF00034">
    <property type="entry name" value="Cytochrom_C"/>
    <property type="match status" value="1"/>
</dbReference>
<keyword evidence="9 21" id="KW-0679">Respiratory chain</keyword>
<evidence type="ECO:0000256" key="13">
    <source>
        <dbReference type="ARBA" id="ARBA00022781"/>
    </source>
</evidence>
<dbReference type="PIRSF" id="PIRSF000006">
    <property type="entry name" value="Cbb3-Cox_fixP"/>
    <property type="match status" value="1"/>
</dbReference>